<keyword evidence="6" id="KW-0449">Lipoprotein</keyword>
<dbReference type="InterPro" id="IPR032831">
    <property type="entry name" value="LptM_cons"/>
</dbReference>
<organism evidence="8">
    <name type="scientific">Methylophaga aminisulfidivorans</name>
    <dbReference type="NCBI Taxonomy" id="230105"/>
    <lineage>
        <taxon>Bacteria</taxon>
        <taxon>Pseudomonadati</taxon>
        <taxon>Pseudomonadota</taxon>
        <taxon>Gammaproteobacteria</taxon>
        <taxon>Thiotrichales</taxon>
        <taxon>Piscirickettsiaceae</taxon>
        <taxon>Methylophaga</taxon>
    </lineage>
</organism>
<dbReference type="GO" id="GO:0009279">
    <property type="term" value="C:cell outer membrane"/>
    <property type="evidence" value="ECO:0007669"/>
    <property type="project" value="UniProtKB-SubCell"/>
</dbReference>
<evidence type="ECO:0000256" key="1">
    <source>
        <dbReference type="ARBA" id="ARBA00004459"/>
    </source>
</evidence>
<feature type="chain" id="PRO_5027663002" description="Lipopeptide" evidence="7">
    <location>
        <begin position="27"/>
        <end position="43"/>
    </location>
</feature>
<evidence type="ECO:0000256" key="4">
    <source>
        <dbReference type="ARBA" id="ARBA00023139"/>
    </source>
</evidence>
<name>A0A7C1VQ82_9GAMM</name>
<evidence type="ECO:0000256" key="2">
    <source>
        <dbReference type="ARBA" id="ARBA00022729"/>
    </source>
</evidence>
<keyword evidence="5" id="KW-0998">Cell outer membrane</keyword>
<evidence type="ECO:0000313" key="8">
    <source>
        <dbReference type="EMBL" id="HEC74946.1"/>
    </source>
</evidence>
<comment type="caution">
    <text evidence="8">The sequence shown here is derived from an EMBL/GenBank/DDBJ whole genome shotgun (WGS) entry which is preliminary data.</text>
</comment>
<sequence>MSLFSCLSRLALVCCVLMTLSGCGQTGDLYMPESEAKLVTSGQ</sequence>
<dbReference type="NCBIfam" id="NF047847">
    <property type="entry name" value="SS_mature_LptM"/>
    <property type="match status" value="1"/>
</dbReference>
<dbReference type="Pfam" id="PF13627">
    <property type="entry name" value="LptM_cons"/>
    <property type="match status" value="1"/>
</dbReference>
<gene>
    <name evidence="8" type="ORF">ENI26_11350</name>
</gene>
<proteinExistence type="predicted"/>
<keyword evidence="2 7" id="KW-0732">Signal</keyword>
<evidence type="ECO:0008006" key="9">
    <source>
        <dbReference type="Google" id="ProtNLM"/>
    </source>
</evidence>
<accession>A0A7C1VQ82</accession>
<protein>
    <recommendedName>
        <fullName evidence="9">Lipopeptide</fullName>
    </recommendedName>
</protein>
<dbReference type="EMBL" id="DRHY01000255">
    <property type="protein sequence ID" value="HEC74946.1"/>
    <property type="molecule type" value="Genomic_DNA"/>
</dbReference>
<keyword evidence="3" id="KW-0472">Membrane</keyword>
<evidence type="ECO:0000256" key="6">
    <source>
        <dbReference type="ARBA" id="ARBA00023288"/>
    </source>
</evidence>
<feature type="signal peptide" evidence="7">
    <location>
        <begin position="1"/>
        <end position="26"/>
    </location>
</feature>
<dbReference type="Proteomes" id="UP000886384">
    <property type="component" value="Unassembled WGS sequence"/>
</dbReference>
<evidence type="ECO:0000256" key="3">
    <source>
        <dbReference type="ARBA" id="ARBA00023136"/>
    </source>
</evidence>
<evidence type="ECO:0000256" key="5">
    <source>
        <dbReference type="ARBA" id="ARBA00023237"/>
    </source>
</evidence>
<dbReference type="AlphaFoldDB" id="A0A7C1VQ82"/>
<comment type="subcellular location">
    <subcellularLocation>
        <location evidence="1">Cell outer membrane</location>
        <topology evidence="1">Lipid-anchor</topology>
    </subcellularLocation>
</comment>
<reference evidence="8" key="1">
    <citation type="journal article" date="2020" name="mSystems">
        <title>Genome- and Community-Level Interaction Insights into Carbon Utilization and Element Cycling Functions of Hydrothermarchaeota in Hydrothermal Sediment.</title>
        <authorList>
            <person name="Zhou Z."/>
            <person name="Liu Y."/>
            <person name="Xu W."/>
            <person name="Pan J."/>
            <person name="Luo Z.H."/>
            <person name="Li M."/>
        </authorList>
    </citation>
    <scope>NUCLEOTIDE SEQUENCE [LARGE SCALE GENOMIC DNA]</scope>
    <source>
        <strain evidence="8">HyVt-380</strain>
    </source>
</reference>
<evidence type="ECO:0000256" key="7">
    <source>
        <dbReference type="SAM" id="SignalP"/>
    </source>
</evidence>
<keyword evidence="4" id="KW-0564">Palmitate</keyword>